<evidence type="ECO:0000256" key="4">
    <source>
        <dbReference type="ARBA" id="ARBA00022448"/>
    </source>
</evidence>
<evidence type="ECO:0000259" key="10">
    <source>
        <dbReference type="PROSITE" id="PS50928"/>
    </source>
</evidence>
<feature type="transmembrane region" description="Helical" evidence="9">
    <location>
        <begin position="63"/>
        <end position="90"/>
    </location>
</feature>
<dbReference type="Proteomes" id="UP001238603">
    <property type="component" value="Unassembled WGS sequence"/>
</dbReference>
<dbReference type="NCBIfam" id="TIGR00974">
    <property type="entry name" value="3a0107s02c"/>
    <property type="match status" value="1"/>
</dbReference>
<dbReference type="Pfam" id="PF00528">
    <property type="entry name" value="BPD_transp_1"/>
    <property type="match status" value="1"/>
</dbReference>
<keyword evidence="5 9" id="KW-1003">Cell membrane</keyword>
<dbReference type="RefSeq" id="WP_285984745.1">
    <property type="nucleotide sequence ID" value="NZ_JASVDS010000011.1"/>
</dbReference>
<feature type="transmembrane region" description="Helical" evidence="9">
    <location>
        <begin position="111"/>
        <end position="130"/>
    </location>
</feature>
<evidence type="ECO:0000256" key="7">
    <source>
        <dbReference type="ARBA" id="ARBA00022989"/>
    </source>
</evidence>
<feature type="domain" description="ABC transmembrane type-1" evidence="10">
    <location>
        <begin position="68"/>
        <end position="272"/>
    </location>
</feature>
<feature type="transmembrane region" description="Helical" evidence="9">
    <location>
        <begin position="254"/>
        <end position="274"/>
    </location>
</feature>
<dbReference type="Gene3D" id="1.10.3720.10">
    <property type="entry name" value="MetI-like"/>
    <property type="match status" value="1"/>
</dbReference>
<dbReference type="PANTHER" id="PTHR43470:SF3">
    <property type="entry name" value="PHOSPHATE TRANSPORT SYSTEM PERMEASE PROTEIN PSTA-RELATED"/>
    <property type="match status" value="1"/>
</dbReference>
<dbReference type="InterPro" id="IPR005672">
    <property type="entry name" value="Phosphate_PstA"/>
</dbReference>
<feature type="transmembrane region" description="Helical" evidence="9">
    <location>
        <begin position="184"/>
        <end position="205"/>
    </location>
</feature>
<keyword evidence="4" id="KW-0813">Transport</keyword>
<dbReference type="InterPro" id="IPR000515">
    <property type="entry name" value="MetI-like"/>
</dbReference>
<evidence type="ECO:0000313" key="11">
    <source>
        <dbReference type="EMBL" id="MDL5034670.1"/>
    </source>
</evidence>
<comment type="similarity">
    <text evidence="2 9">Belongs to the binding-protein-dependent transport system permease family. CysTW subfamily.</text>
</comment>
<evidence type="ECO:0000256" key="2">
    <source>
        <dbReference type="ARBA" id="ARBA00007069"/>
    </source>
</evidence>
<evidence type="ECO:0000256" key="3">
    <source>
        <dbReference type="ARBA" id="ARBA00016864"/>
    </source>
</evidence>
<dbReference type="CDD" id="cd06261">
    <property type="entry name" value="TM_PBP2"/>
    <property type="match status" value="1"/>
</dbReference>
<evidence type="ECO:0000256" key="8">
    <source>
        <dbReference type="ARBA" id="ARBA00023136"/>
    </source>
</evidence>
<evidence type="ECO:0000313" key="12">
    <source>
        <dbReference type="Proteomes" id="UP001238603"/>
    </source>
</evidence>
<comment type="subcellular location">
    <subcellularLocation>
        <location evidence="9">Cell inner membrane</location>
        <topology evidence="9">Multi-pass membrane protein</topology>
    </subcellularLocation>
    <subcellularLocation>
        <location evidence="1">Cell membrane</location>
        <topology evidence="1">Multi-pass membrane protein</topology>
    </subcellularLocation>
</comment>
<dbReference type="PROSITE" id="PS50928">
    <property type="entry name" value="ABC_TM1"/>
    <property type="match status" value="1"/>
</dbReference>
<evidence type="ECO:0000256" key="1">
    <source>
        <dbReference type="ARBA" id="ARBA00004651"/>
    </source>
</evidence>
<evidence type="ECO:0000256" key="6">
    <source>
        <dbReference type="ARBA" id="ARBA00022692"/>
    </source>
</evidence>
<keyword evidence="12" id="KW-1185">Reference proteome</keyword>
<feature type="transmembrane region" description="Helical" evidence="9">
    <location>
        <begin position="21"/>
        <end position="43"/>
    </location>
</feature>
<dbReference type="PANTHER" id="PTHR43470">
    <property type="entry name" value="PHOSPHATE TRANSPORT SYSTEM PERMEASE PROTEIN PSTA-RELATED"/>
    <property type="match status" value="1"/>
</dbReference>
<sequence length="296" mass="31029">MSAALPRRQRGSVLFWTAARWLLCLLGLAVLAWPLVSVVVQGLPSVSWEFLTRAPADAGRAGGIAPMLVSTLWIVGISMLFAIPVAWALAILQVEVLPQNGLASLFVRGSLDVLAGVPSIVFGLFGLTLFCRQLGWGYSLMAGGAALACMILPTLARGFALALESLGPTYRMAGAALGLDRLTVLHRISIPVALPALTGAVLLALTRAVAETAVLLFTSGYSDRMPQALFDSGRSVSVHVYELATNVPGGMRNAYGAALVLVALLMLISAVTQLSMHWLQSRLSGCGAGCQTGKTT</sequence>
<evidence type="ECO:0000256" key="9">
    <source>
        <dbReference type="RuleBase" id="RU363043"/>
    </source>
</evidence>
<accession>A0ABT7LP85</accession>
<keyword evidence="7 9" id="KW-1133">Transmembrane helix</keyword>
<dbReference type="SUPFAM" id="SSF161098">
    <property type="entry name" value="MetI-like"/>
    <property type="match status" value="1"/>
</dbReference>
<name>A0ABT7LP85_9BURK</name>
<proteinExistence type="inferred from homology"/>
<dbReference type="InterPro" id="IPR035906">
    <property type="entry name" value="MetI-like_sf"/>
</dbReference>
<organism evidence="11 12">
    <name type="scientific">Roseateles subflavus</name>
    <dbReference type="NCBI Taxonomy" id="3053353"/>
    <lineage>
        <taxon>Bacteria</taxon>
        <taxon>Pseudomonadati</taxon>
        <taxon>Pseudomonadota</taxon>
        <taxon>Betaproteobacteria</taxon>
        <taxon>Burkholderiales</taxon>
        <taxon>Sphaerotilaceae</taxon>
        <taxon>Roseateles</taxon>
    </lineage>
</organism>
<comment type="caution">
    <text evidence="11">The sequence shown here is derived from an EMBL/GenBank/DDBJ whole genome shotgun (WGS) entry which is preliminary data.</text>
</comment>
<keyword evidence="6 9" id="KW-0812">Transmembrane</keyword>
<feature type="transmembrane region" description="Helical" evidence="9">
    <location>
        <begin position="136"/>
        <end position="163"/>
    </location>
</feature>
<protein>
    <recommendedName>
        <fullName evidence="3 9">Phosphate transport system permease protein PstA</fullName>
    </recommendedName>
</protein>
<reference evidence="11 12" key="1">
    <citation type="submission" date="2023-06" db="EMBL/GenBank/DDBJ databases">
        <title>Pelomonas sp. APW6 16S ribosomal RNA gene genome sequencing and assembly.</title>
        <authorList>
            <person name="Woo H."/>
        </authorList>
    </citation>
    <scope>NUCLEOTIDE SEQUENCE [LARGE SCALE GENOMIC DNA]</scope>
    <source>
        <strain evidence="11 12">APW6</strain>
    </source>
</reference>
<dbReference type="EMBL" id="JASVDS010000011">
    <property type="protein sequence ID" value="MDL5034670.1"/>
    <property type="molecule type" value="Genomic_DNA"/>
</dbReference>
<evidence type="ECO:0000256" key="5">
    <source>
        <dbReference type="ARBA" id="ARBA00022475"/>
    </source>
</evidence>
<keyword evidence="8 9" id="KW-0472">Membrane</keyword>
<gene>
    <name evidence="11" type="primary">pstA</name>
    <name evidence="11" type="ORF">QRD43_22395</name>
</gene>